<name>A0ABN1B8E8_9BURK</name>
<protein>
    <submittedName>
        <fullName evidence="1">Uncharacterized protein</fullName>
    </submittedName>
</protein>
<accession>A0ABN1B8E8</accession>
<gene>
    <name evidence="1" type="ORF">GCM10009097_05170</name>
</gene>
<comment type="caution">
    <text evidence="1">The sequence shown here is derived from an EMBL/GenBank/DDBJ whole genome shotgun (WGS) entry which is preliminary data.</text>
</comment>
<proteinExistence type="predicted"/>
<reference evidence="1 2" key="1">
    <citation type="journal article" date="2019" name="Int. J. Syst. Evol. Microbiol.">
        <title>The Global Catalogue of Microorganisms (GCM) 10K type strain sequencing project: providing services to taxonomists for standard genome sequencing and annotation.</title>
        <authorList>
            <consortium name="The Broad Institute Genomics Platform"/>
            <consortium name="The Broad Institute Genome Sequencing Center for Infectious Disease"/>
            <person name="Wu L."/>
            <person name="Ma J."/>
        </authorList>
    </citation>
    <scope>NUCLEOTIDE SEQUENCE [LARGE SCALE GENOMIC DNA]</scope>
    <source>
        <strain evidence="1 2">JCM 14330</strain>
    </source>
</reference>
<dbReference type="EMBL" id="BAAAEN010000002">
    <property type="protein sequence ID" value="GAA0492456.1"/>
    <property type="molecule type" value="Genomic_DNA"/>
</dbReference>
<evidence type="ECO:0000313" key="2">
    <source>
        <dbReference type="Proteomes" id="UP001501706"/>
    </source>
</evidence>
<keyword evidence="2" id="KW-1185">Reference proteome</keyword>
<dbReference type="RefSeq" id="WP_343927082.1">
    <property type="nucleotide sequence ID" value="NZ_BAAAEN010000002.1"/>
</dbReference>
<sequence>MAADSLAVAALDCIDEVRILGRAASAMLAMTCGEGAEAFFALNDADRVAYLNHIDSTIHQILAAVDRLDATRQSEARK</sequence>
<organism evidence="1 2">
    <name type="scientific">Pigmentiphaga daeguensis</name>
    <dbReference type="NCBI Taxonomy" id="414049"/>
    <lineage>
        <taxon>Bacteria</taxon>
        <taxon>Pseudomonadati</taxon>
        <taxon>Pseudomonadota</taxon>
        <taxon>Betaproteobacteria</taxon>
        <taxon>Burkholderiales</taxon>
        <taxon>Alcaligenaceae</taxon>
        <taxon>Pigmentiphaga</taxon>
    </lineage>
</organism>
<dbReference type="Proteomes" id="UP001501706">
    <property type="component" value="Unassembled WGS sequence"/>
</dbReference>
<evidence type="ECO:0000313" key="1">
    <source>
        <dbReference type="EMBL" id="GAA0492456.1"/>
    </source>
</evidence>